<gene>
    <name evidence="2" type="ORF">CALMAC_LOCUS19324</name>
</gene>
<dbReference type="Gene3D" id="3.40.30.10">
    <property type="entry name" value="Glutaredoxin"/>
    <property type="match status" value="1"/>
</dbReference>
<dbReference type="AlphaFoldDB" id="A0A653DQ28"/>
<dbReference type="OrthoDB" id="2121326at2759"/>
<evidence type="ECO:0000313" key="2">
    <source>
        <dbReference type="EMBL" id="VEN62135.1"/>
    </source>
</evidence>
<evidence type="ECO:0000259" key="1">
    <source>
        <dbReference type="PROSITE" id="PS51352"/>
    </source>
</evidence>
<dbReference type="SUPFAM" id="SSF52833">
    <property type="entry name" value="Thioredoxin-like"/>
    <property type="match status" value="1"/>
</dbReference>
<proteinExistence type="predicted"/>
<reference evidence="2 3" key="1">
    <citation type="submission" date="2019-01" db="EMBL/GenBank/DDBJ databases">
        <authorList>
            <person name="Sayadi A."/>
        </authorList>
    </citation>
    <scope>NUCLEOTIDE SEQUENCE [LARGE SCALE GENOMIC DNA]</scope>
</reference>
<feature type="domain" description="Thioredoxin" evidence="1">
    <location>
        <begin position="1"/>
        <end position="110"/>
    </location>
</feature>
<dbReference type="InterPro" id="IPR036249">
    <property type="entry name" value="Thioredoxin-like_sf"/>
</dbReference>
<dbReference type="InterPro" id="IPR013766">
    <property type="entry name" value="Thioredoxin_domain"/>
</dbReference>
<keyword evidence="3" id="KW-1185">Reference proteome</keyword>
<accession>A0A653DQ28</accession>
<dbReference type="PANTHER" id="PTHR10438">
    <property type="entry name" value="THIOREDOXIN"/>
    <property type="match status" value="1"/>
</dbReference>
<dbReference type="EMBL" id="CAACVG010013591">
    <property type="protein sequence ID" value="VEN62135.1"/>
    <property type="molecule type" value="Genomic_DNA"/>
</dbReference>
<dbReference type="PANTHER" id="PTHR10438:SF463">
    <property type="entry name" value="THIOREDOXIN"/>
    <property type="match status" value="1"/>
</dbReference>
<sequence length="127" mass="14006">MGAPVVINSEAAWTEYIEASGKNPFIAMFTAPWCISSKKVKPTFQALAKKYPQIQFLDVDIDEMQELAGEMGLTSIPAVFFYKEGVVIETCRLSEQTSKKLLRRPKNMCAGYQGKRSCSSGSDGQAL</sequence>
<dbReference type="PROSITE" id="PS51352">
    <property type="entry name" value="THIOREDOXIN_2"/>
    <property type="match status" value="1"/>
</dbReference>
<dbReference type="CDD" id="cd02947">
    <property type="entry name" value="TRX_family"/>
    <property type="match status" value="1"/>
</dbReference>
<dbReference type="Proteomes" id="UP000410492">
    <property type="component" value="Unassembled WGS sequence"/>
</dbReference>
<protein>
    <recommendedName>
        <fullName evidence="1">Thioredoxin domain-containing protein</fullName>
    </recommendedName>
</protein>
<dbReference type="InterPro" id="IPR050620">
    <property type="entry name" value="Thioredoxin_H-type-like"/>
</dbReference>
<name>A0A653DQ28_CALMS</name>
<evidence type="ECO:0000313" key="3">
    <source>
        <dbReference type="Proteomes" id="UP000410492"/>
    </source>
</evidence>
<organism evidence="2 3">
    <name type="scientific">Callosobruchus maculatus</name>
    <name type="common">Southern cowpea weevil</name>
    <name type="synonym">Pulse bruchid</name>
    <dbReference type="NCBI Taxonomy" id="64391"/>
    <lineage>
        <taxon>Eukaryota</taxon>
        <taxon>Metazoa</taxon>
        <taxon>Ecdysozoa</taxon>
        <taxon>Arthropoda</taxon>
        <taxon>Hexapoda</taxon>
        <taxon>Insecta</taxon>
        <taxon>Pterygota</taxon>
        <taxon>Neoptera</taxon>
        <taxon>Endopterygota</taxon>
        <taxon>Coleoptera</taxon>
        <taxon>Polyphaga</taxon>
        <taxon>Cucujiformia</taxon>
        <taxon>Chrysomeloidea</taxon>
        <taxon>Chrysomelidae</taxon>
        <taxon>Bruchinae</taxon>
        <taxon>Bruchini</taxon>
        <taxon>Callosobruchus</taxon>
    </lineage>
</organism>
<dbReference type="Pfam" id="PF00085">
    <property type="entry name" value="Thioredoxin"/>
    <property type="match status" value="1"/>
</dbReference>